<feature type="chain" id="PRO_5016795113" description="DUF333 domain-containing protein" evidence="2">
    <location>
        <begin position="21"/>
        <end position="105"/>
    </location>
</feature>
<proteinExistence type="predicted"/>
<evidence type="ECO:0000256" key="2">
    <source>
        <dbReference type="SAM" id="SignalP"/>
    </source>
</evidence>
<evidence type="ECO:0008006" key="5">
    <source>
        <dbReference type="Google" id="ProtNLM"/>
    </source>
</evidence>
<dbReference type="AlphaFoldDB" id="A0A368K8Z5"/>
<dbReference type="Proteomes" id="UP000253420">
    <property type="component" value="Unassembled WGS sequence"/>
</dbReference>
<keyword evidence="4" id="KW-1185">Reference proteome</keyword>
<dbReference type="EMBL" id="QOZG01000002">
    <property type="protein sequence ID" value="RCS25085.1"/>
    <property type="molecule type" value="Genomic_DNA"/>
</dbReference>
<evidence type="ECO:0000256" key="1">
    <source>
        <dbReference type="SAM" id="MobiDB-lite"/>
    </source>
</evidence>
<protein>
    <recommendedName>
        <fullName evidence="5">DUF333 domain-containing protein</fullName>
    </recommendedName>
</protein>
<feature type="compositionally biased region" description="Polar residues" evidence="1">
    <location>
        <begin position="70"/>
        <end position="82"/>
    </location>
</feature>
<sequence>MRMRARLAVAGALLAQPALADCQCLGNGARYNEGDQVCLKLPTGPQLARCEKVLNNSSWKMLGSNCQLITRSEQSPKPSSQRAVKAVSGEPQSLTGRKPAASQGL</sequence>
<evidence type="ECO:0000313" key="4">
    <source>
        <dbReference type="Proteomes" id="UP000253420"/>
    </source>
</evidence>
<reference evidence="3 4" key="1">
    <citation type="submission" date="2018-07" db="EMBL/GenBank/DDBJ databases">
        <title>The draft genome of Phyllobacterium salinisoli.</title>
        <authorList>
            <person name="Liu L."/>
            <person name="Li L."/>
            <person name="Zhang X."/>
            <person name="Liang L."/>
        </authorList>
    </citation>
    <scope>NUCLEOTIDE SEQUENCE [LARGE SCALE GENOMIC DNA]</scope>
    <source>
        <strain evidence="3 4">LLAN61</strain>
    </source>
</reference>
<feature type="signal peptide" evidence="2">
    <location>
        <begin position="1"/>
        <end position="20"/>
    </location>
</feature>
<accession>A0A368K8Z5</accession>
<evidence type="ECO:0000313" key="3">
    <source>
        <dbReference type="EMBL" id="RCS25085.1"/>
    </source>
</evidence>
<comment type="caution">
    <text evidence="3">The sequence shown here is derived from an EMBL/GenBank/DDBJ whole genome shotgun (WGS) entry which is preliminary data.</text>
</comment>
<feature type="region of interest" description="Disordered" evidence="1">
    <location>
        <begin position="70"/>
        <end position="105"/>
    </location>
</feature>
<organism evidence="3 4">
    <name type="scientific">Phyllobacterium salinisoli</name>
    <dbReference type="NCBI Taxonomy" id="1899321"/>
    <lineage>
        <taxon>Bacteria</taxon>
        <taxon>Pseudomonadati</taxon>
        <taxon>Pseudomonadota</taxon>
        <taxon>Alphaproteobacteria</taxon>
        <taxon>Hyphomicrobiales</taxon>
        <taxon>Phyllobacteriaceae</taxon>
        <taxon>Phyllobacterium</taxon>
    </lineage>
</organism>
<gene>
    <name evidence="3" type="ORF">DUT91_06565</name>
</gene>
<keyword evidence="2" id="KW-0732">Signal</keyword>
<name>A0A368K8Z5_9HYPH</name>